<dbReference type="Pfam" id="PF04542">
    <property type="entry name" value="Sigma70_r2"/>
    <property type="match status" value="1"/>
</dbReference>
<sequence>MPGRSFVERLVAELPALFRMARKMTRSETDAEDLVQSTVVRAMEKRGDLRDEERMRAWLFQVQRTVLLNGVRGAARRFEVIQGGKGKEAPEPSEDLEEEILRRSFDDRVTHALDGMPPEWKEALLLREVEELSYEEIASVQGSPVGTVRSRLARARAALFEELSEANRERGVHHGKM</sequence>
<evidence type="ECO:0000256" key="6">
    <source>
        <dbReference type="RuleBase" id="RU000716"/>
    </source>
</evidence>
<evidence type="ECO:0000256" key="4">
    <source>
        <dbReference type="ARBA" id="ARBA00023125"/>
    </source>
</evidence>
<dbReference type="InterPro" id="IPR013324">
    <property type="entry name" value="RNA_pol_sigma_r3/r4-like"/>
</dbReference>
<keyword evidence="3 6" id="KW-0731">Sigma factor</keyword>
<dbReference type="InterPro" id="IPR014284">
    <property type="entry name" value="RNA_pol_sigma-70_dom"/>
</dbReference>
<evidence type="ECO:0000259" key="8">
    <source>
        <dbReference type="Pfam" id="PF08281"/>
    </source>
</evidence>
<dbReference type="Pfam" id="PF08281">
    <property type="entry name" value="Sigma70_r4_2"/>
    <property type="match status" value="1"/>
</dbReference>
<dbReference type="PANTHER" id="PTHR43133">
    <property type="entry name" value="RNA POLYMERASE ECF-TYPE SIGMA FACTO"/>
    <property type="match status" value="1"/>
</dbReference>
<comment type="similarity">
    <text evidence="1 6">Belongs to the sigma-70 factor family. ECF subfamily.</text>
</comment>
<feature type="domain" description="RNA polymerase sigma factor 70 region 4 type 2" evidence="8">
    <location>
        <begin position="108"/>
        <end position="159"/>
    </location>
</feature>
<dbReference type="InterPro" id="IPR013249">
    <property type="entry name" value="RNA_pol_sigma70_r4_t2"/>
</dbReference>
<dbReference type="Gene3D" id="1.10.1740.10">
    <property type="match status" value="1"/>
</dbReference>
<organism evidence="9 10">
    <name type="scientific">Polyangium sorediatum</name>
    <dbReference type="NCBI Taxonomy" id="889274"/>
    <lineage>
        <taxon>Bacteria</taxon>
        <taxon>Pseudomonadati</taxon>
        <taxon>Myxococcota</taxon>
        <taxon>Polyangia</taxon>
        <taxon>Polyangiales</taxon>
        <taxon>Polyangiaceae</taxon>
        <taxon>Polyangium</taxon>
    </lineage>
</organism>
<dbReference type="InterPro" id="IPR000838">
    <property type="entry name" value="RNA_pol_sigma70_ECF_CS"/>
</dbReference>
<dbReference type="InterPro" id="IPR039425">
    <property type="entry name" value="RNA_pol_sigma-70-like"/>
</dbReference>
<keyword evidence="2 6" id="KW-0805">Transcription regulation</keyword>
<evidence type="ECO:0000256" key="5">
    <source>
        <dbReference type="ARBA" id="ARBA00023163"/>
    </source>
</evidence>
<dbReference type="InterPro" id="IPR036388">
    <property type="entry name" value="WH-like_DNA-bd_sf"/>
</dbReference>
<gene>
    <name evidence="9" type="ORF">QHF89_45130</name>
</gene>
<dbReference type="InterPro" id="IPR007627">
    <property type="entry name" value="RNA_pol_sigma70_r2"/>
</dbReference>
<evidence type="ECO:0000256" key="3">
    <source>
        <dbReference type="ARBA" id="ARBA00023082"/>
    </source>
</evidence>
<dbReference type="Gene3D" id="1.10.10.10">
    <property type="entry name" value="Winged helix-like DNA-binding domain superfamily/Winged helix DNA-binding domain"/>
    <property type="match status" value="1"/>
</dbReference>
<protein>
    <recommendedName>
        <fullName evidence="6">RNA polymerase sigma factor</fullName>
    </recommendedName>
</protein>
<feature type="domain" description="RNA polymerase sigma-70 region 2" evidence="7">
    <location>
        <begin position="13"/>
        <end position="76"/>
    </location>
</feature>
<dbReference type="RefSeq" id="WP_284721780.1">
    <property type="nucleotide sequence ID" value="NZ_JARZHI010000093.1"/>
</dbReference>
<evidence type="ECO:0000256" key="2">
    <source>
        <dbReference type="ARBA" id="ARBA00023015"/>
    </source>
</evidence>
<reference evidence="9 10" key="1">
    <citation type="submission" date="2023-04" db="EMBL/GenBank/DDBJ databases">
        <title>The genome sequence of Polyangium sorediatum DSM14670.</title>
        <authorList>
            <person name="Zhang X."/>
        </authorList>
    </citation>
    <scope>NUCLEOTIDE SEQUENCE [LARGE SCALE GENOMIC DNA]</scope>
    <source>
        <strain evidence="9 10">DSM 14670</strain>
    </source>
</reference>
<dbReference type="SUPFAM" id="SSF88659">
    <property type="entry name" value="Sigma3 and sigma4 domains of RNA polymerase sigma factors"/>
    <property type="match status" value="1"/>
</dbReference>
<proteinExistence type="inferred from homology"/>
<accession>A0ABT6P819</accession>
<evidence type="ECO:0000313" key="9">
    <source>
        <dbReference type="EMBL" id="MDI1436774.1"/>
    </source>
</evidence>
<dbReference type="SUPFAM" id="SSF88946">
    <property type="entry name" value="Sigma2 domain of RNA polymerase sigma factors"/>
    <property type="match status" value="1"/>
</dbReference>
<dbReference type="PANTHER" id="PTHR43133:SF51">
    <property type="entry name" value="RNA POLYMERASE SIGMA FACTOR"/>
    <property type="match status" value="1"/>
</dbReference>
<evidence type="ECO:0000313" key="10">
    <source>
        <dbReference type="Proteomes" id="UP001160301"/>
    </source>
</evidence>
<dbReference type="PROSITE" id="PS01063">
    <property type="entry name" value="SIGMA70_ECF"/>
    <property type="match status" value="1"/>
</dbReference>
<keyword evidence="10" id="KW-1185">Reference proteome</keyword>
<dbReference type="InterPro" id="IPR013325">
    <property type="entry name" value="RNA_pol_sigma_r2"/>
</dbReference>
<keyword evidence="5 6" id="KW-0804">Transcription</keyword>
<evidence type="ECO:0000259" key="7">
    <source>
        <dbReference type="Pfam" id="PF04542"/>
    </source>
</evidence>
<dbReference type="EMBL" id="JARZHI010000093">
    <property type="protein sequence ID" value="MDI1436774.1"/>
    <property type="molecule type" value="Genomic_DNA"/>
</dbReference>
<name>A0ABT6P819_9BACT</name>
<evidence type="ECO:0000256" key="1">
    <source>
        <dbReference type="ARBA" id="ARBA00010641"/>
    </source>
</evidence>
<dbReference type="Proteomes" id="UP001160301">
    <property type="component" value="Unassembled WGS sequence"/>
</dbReference>
<comment type="caution">
    <text evidence="9">The sequence shown here is derived from an EMBL/GenBank/DDBJ whole genome shotgun (WGS) entry which is preliminary data.</text>
</comment>
<keyword evidence="4 6" id="KW-0238">DNA-binding</keyword>
<dbReference type="NCBIfam" id="TIGR02937">
    <property type="entry name" value="sigma70-ECF"/>
    <property type="match status" value="1"/>
</dbReference>